<comment type="pathway">
    <text evidence="1 8 9">Porphyrin-containing compound metabolism; protoporphyrin-IX biosynthesis; 5-aminolevulinate from L-glutamyl-tRNA(Glu): step 1/2.</text>
</comment>
<feature type="binding site" evidence="8">
    <location>
        <begin position="48"/>
        <end position="51"/>
    </location>
    <ligand>
        <name>substrate</name>
    </ligand>
</feature>
<dbReference type="NCBIfam" id="TIGR01035">
    <property type="entry name" value="hemA"/>
    <property type="match status" value="1"/>
</dbReference>
<dbReference type="PIRSF" id="PIRSF000445">
    <property type="entry name" value="4pyrrol_synth_GluRdtase"/>
    <property type="match status" value="1"/>
</dbReference>
<dbReference type="InterPro" id="IPR036291">
    <property type="entry name" value="NAD(P)-bd_dom_sf"/>
</dbReference>
<organism evidence="13 14">
    <name type="scientific">Gemmata palustris</name>
    <dbReference type="NCBI Taxonomy" id="2822762"/>
    <lineage>
        <taxon>Bacteria</taxon>
        <taxon>Pseudomonadati</taxon>
        <taxon>Planctomycetota</taxon>
        <taxon>Planctomycetia</taxon>
        <taxon>Gemmatales</taxon>
        <taxon>Gemmataceae</taxon>
        <taxon>Gemmata</taxon>
    </lineage>
</organism>
<evidence type="ECO:0000256" key="7">
    <source>
        <dbReference type="ARBA" id="ARBA00047464"/>
    </source>
</evidence>
<dbReference type="SUPFAM" id="SSF51735">
    <property type="entry name" value="NAD(P)-binding Rossmann-fold domains"/>
    <property type="match status" value="1"/>
</dbReference>
<evidence type="ECO:0000313" key="14">
    <source>
        <dbReference type="Proteomes" id="UP000676565"/>
    </source>
</evidence>
<dbReference type="Gene3D" id="3.40.50.720">
    <property type="entry name" value="NAD(P)-binding Rossmann-like Domain"/>
    <property type="match status" value="1"/>
</dbReference>
<evidence type="ECO:0000256" key="8">
    <source>
        <dbReference type="HAMAP-Rule" id="MF_00087"/>
    </source>
</evidence>
<evidence type="ECO:0000259" key="12">
    <source>
        <dbReference type="Pfam" id="PF05201"/>
    </source>
</evidence>
<dbReference type="EC" id="1.2.1.70" evidence="3 8"/>
<dbReference type="InterPro" id="IPR018214">
    <property type="entry name" value="GluRdtase_CS"/>
</dbReference>
<keyword evidence="6 8" id="KW-0627">Porphyrin biosynthesis</keyword>
<dbReference type="Pfam" id="PF00745">
    <property type="entry name" value="GlutR_dimer"/>
    <property type="match status" value="1"/>
</dbReference>
<feature type="domain" description="Tetrapyrrole biosynthesis glutamyl-tRNA reductase dimerisation" evidence="10">
    <location>
        <begin position="322"/>
        <end position="422"/>
    </location>
</feature>
<dbReference type="EMBL" id="JAGKQQ010000001">
    <property type="protein sequence ID" value="MBP3960201.1"/>
    <property type="molecule type" value="Genomic_DNA"/>
</dbReference>
<feature type="active site" description="Nucleophile" evidence="8">
    <location>
        <position position="49"/>
    </location>
</feature>
<dbReference type="InterPro" id="IPR036343">
    <property type="entry name" value="GluRdtase_N_sf"/>
</dbReference>
<comment type="subunit">
    <text evidence="8">Homodimer.</text>
</comment>
<feature type="binding site" evidence="8">
    <location>
        <begin position="190"/>
        <end position="195"/>
    </location>
    <ligand>
        <name>NADP(+)</name>
        <dbReference type="ChEBI" id="CHEBI:58349"/>
    </ligand>
</feature>
<comment type="miscellaneous">
    <text evidence="8">During catalysis, the active site Cys acts as a nucleophile attacking the alpha-carbonyl group of tRNA-bound glutamate with the formation of a thioester intermediate between enzyme and glutamate, and the concomitant release of tRNA(Glu). The thioester intermediate is finally reduced by direct hydride transfer from NADPH, to form the product GSA.</text>
</comment>
<dbReference type="InterPro" id="IPR006151">
    <property type="entry name" value="Shikm_DH/Glu-tRNA_Rdtase"/>
</dbReference>
<keyword evidence="14" id="KW-1185">Reference proteome</keyword>
<comment type="caution">
    <text evidence="13">The sequence shown here is derived from an EMBL/GenBank/DDBJ whole genome shotgun (WGS) entry which is preliminary data.</text>
</comment>
<evidence type="ECO:0000259" key="10">
    <source>
        <dbReference type="Pfam" id="PF00745"/>
    </source>
</evidence>
<feature type="domain" description="Quinate/shikimate 5-dehydrogenase/glutamyl-tRNA reductase" evidence="11">
    <location>
        <begin position="174"/>
        <end position="306"/>
    </location>
</feature>
<comment type="domain">
    <text evidence="8">Possesses an unusual extended V-shaped dimeric structure with each monomer consisting of three distinct domains arranged along a curved 'spinal' alpha-helix. The N-terminal catalytic domain specifically recognizes the glutamate moiety of the substrate. The second domain is the NADPH-binding domain, and the third C-terminal domain is responsible for dimerization.</text>
</comment>
<evidence type="ECO:0000256" key="3">
    <source>
        <dbReference type="ARBA" id="ARBA00012970"/>
    </source>
</evidence>
<evidence type="ECO:0000256" key="5">
    <source>
        <dbReference type="ARBA" id="ARBA00023002"/>
    </source>
</evidence>
<feature type="binding site" evidence="8">
    <location>
        <position position="121"/>
    </location>
    <ligand>
        <name>substrate</name>
    </ligand>
</feature>
<evidence type="ECO:0000256" key="9">
    <source>
        <dbReference type="RuleBase" id="RU000584"/>
    </source>
</evidence>
<dbReference type="InterPro" id="IPR000343">
    <property type="entry name" value="4pyrrol_synth_GluRdtase"/>
</dbReference>
<dbReference type="PANTHER" id="PTHR43013:SF1">
    <property type="entry name" value="GLUTAMYL-TRNA REDUCTASE"/>
    <property type="match status" value="1"/>
</dbReference>
<dbReference type="GO" id="GO:0008883">
    <property type="term" value="F:glutamyl-tRNA reductase activity"/>
    <property type="evidence" value="ECO:0007669"/>
    <property type="project" value="UniProtKB-EC"/>
</dbReference>
<dbReference type="CDD" id="cd05213">
    <property type="entry name" value="NAD_bind_Glutamyl_tRNA_reduct"/>
    <property type="match status" value="1"/>
</dbReference>
<dbReference type="HAMAP" id="MF_00087">
    <property type="entry name" value="Glu_tRNA_reductase"/>
    <property type="match status" value="1"/>
</dbReference>
<comment type="function">
    <text evidence="8">Catalyzes the NADPH-dependent reduction of glutamyl-tRNA(Glu) to glutamate 1-semialdehyde (GSA).</text>
</comment>
<dbReference type="Pfam" id="PF01488">
    <property type="entry name" value="Shikimate_DH"/>
    <property type="match status" value="1"/>
</dbReference>
<dbReference type="RefSeq" id="WP_210661323.1">
    <property type="nucleotide sequence ID" value="NZ_JAGKQQ010000001.1"/>
</dbReference>
<dbReference type="Gene3D" id="3.30.460.30">
    <property type="entry name" value="Glutamyl-tRNA reductase, N-terminal domain"/>
    <property type="match status" value="1"/>
</dbReference>
<dbReference type="SUPFAM" id="SSF69742">
    <property type="entry name" value="Glutamyl tRNA-reductase catalytic, N-terminal domain"/>
    <property type="match status" value="1"/>
</dbReference>
<dbReference type="PROSITE" id="PS00747">
    <property type="entry name" value="GLUTR"/>
    <property type="match status" value="1"/>
</dbReference>
<sequence length="424" mass="45950">MNLRAIGCNVASAAVELRERLAFNPEKTQRALAELNARFAAEAVILDTCNRVEIYVSRQETVAPLHIPLMAEFLAEIHGVPPAEIVPHLYEHADTAAAKHLFRVAAGLDSVVIGEGQIAGQVKDAYESAHKSTATGPLLNVLFPTALRVSKRVRTETGIAHGHVSVSSAAVDFVRQVFDTFTDKTVLVIGAGKMGRLALKHLAELEPAAILVTNRSAEKAAAVARDCNGVVVPWPQLDDALVQADIVLSTTGAPEPIVSAGRFDEKVRPRRGGRPLVVFDMAVPRDFDARIHDGDTVSVFNVDDLAREADRSMGERKRHLSAAERIVEAEVEKFVAEWNRRANGPVIGQLTAEVDRVRDSVLGPLLDKLNGKLTSKDKDNIEGAFRLFQNRLLHGPIAALREASTEGHSGGLREALRKLFGLKG</sequence>
<dbReference type="SUPFAM" id="SSF69075">
    <property type="entry name" value="Glutamyl tRNA-reductase dimerization domain"/>
    <property type="match status" value="1"/>
</dbReference>
<dbReference type="Proteomes" id="UP000676565">
    <property type="component" value="Unassembled WGS sequence"/>
</dbReference>
<feature type="binding site" evidence="8">
    <location>
        <position position="110"/>
    </location>
    <ligand>
        <name>substrate</name>
    </ligand>
</feature>
<dbReference type="InterPro" id="IPR015895">
    <property type="entry name" value="4pyrrol_synth_GluRdtase_N"/>
</dbReference>
<evidence type="ECO:0000256" key="1">
    <source>
        <dbReference type="ARBA" id="ARBA00005059"/>
    </source>
</evidence>
<proteinExistence type="inferred from homology"/>
<accession>A0ABS5C2J9</accession>
<feature type="site" description="Important for activity" evidence="8">
    <location>
        <position position="100"/>
    </location>
</feature>
<comment type="catalytic activity">
    <reaction evidence="7 8 9">
        <text>(S)-4-amino-5-oxopentanoate + tRNA(Glu) + NADP(+) = L-glutamyl-tRNA(Glu) + NADPH + H(+)</text>
        <dbReference type="Rhea" id="RHEA:12344"/>
        <dbReference type="Rhea" id="RHEA-COMP:9663"/>
        <dbReference type="Rhea" id="RHEA-COMP:9680"/>
        <dbReference type="ChEBI" id="CHEBI:15378"/>
        <dbReference type="ChEBI" id="CHEBI:57501"/>
        <dbReference type="ChEBI" id="CHEBI:57783"/>
        <dbReference type="ChEBI" id="CHEBI:58349"/>
        <dbReference type="ChEBI" id="CHEBI:78442"/>
        <dbReference type="ChEBI" id="CHEBI:78520"/>
        <dbReference type="EC" id="1.2.1.70"/>
    </reaction>
</comment>
<evidence type="ECO:0000259" key="11">
    <source>
        <dbReference type="Pfam" id="PF01488"/>
    </source>
</evidence>
<name>A0ABS5C2J9_9BACT</name>
<comment type="similarity">
    <text evidence="2 8 9">Belongs to the glutamyl-tRNA reductase family.</text>
</comment>
<evidence type="ECO:0000256" key="6">
    <source>
        <dbReference type="ARBA" id="ARBA00023244"/>
    </source>
</evidence>
<feature type="domain" description="Glutamyl-tRNA reductase N-terminal" evidence="12">
    <location>
        <begin position="6"/>
        <end position="157"/>
    </location>
</feature>
<evidence type="ECO:0000256" key="2">
    <source>
        <dbReference type="ARBA" id="ARBA00005916"/>
    </source>
</evidence>
<dbReference type="PANTHER" id="PTHR43013">
    <property type="entry name" value="GLUTAMYL-TRNA REDUCTASE"/>
    <property type="match status" value="1"/>
</dbReference>
<dbReference type="InterPro" id="IPR015896">
    <property type="entry name" value="4pyrrol_synth_GluRdtase_dimer"/>
</dbReference>
<feature type="binding site" evidence="8">
    <location>
        <begin position="115"/>
        <end position="117"/>
    </location>
    <ligand>
        <name>substrate</name>
    </ligand>
</feature>
<dbReference type="Pfam" id="PF05201">
    <property type="entry name" value="GlutR_N"/>
    <property type="match status" value="1"/>
</dbReference>
<protein>
    <recommendedName>
        <fullName evidence="3 8">Glutamyl-tRNA reductase</fullName>
        <shortName evidence="8">GluTR</shortName>
        <ecNumber evidence="3 8">1.2.1.70</ecNumber>
    </recommendedName>
</protein>
<dbReference type="InterPro" id="IPR036453">
    <property type="entry name" value="GluRdtase_dimer_dom_sf"/>
</dbReference>
<evidence type="ECO:0000256" key="4">
    <source>
        <dbReference type="ARBA" id="ARBA00022857"/>
    </source>
</evidence>
<reference evidence="13 14" key="1">
    <citation type="submission" date="2021-04" db="EMBL/GenBank/DDBJ databases">
        <authorList>
            <person name="Ivanova A."/>
        </authorList>
    </citation>
    <scope>NUCLEOTIDE SEQUENCE [LARGE SCALE GENOMIC DNA]</scope>
    <source>
        <strain evidence="13 14">G18</strain>
    </source>
</reference>
<keyword evidence="4 8" id="KW-0521">NADP</keyword>
<evidence type="ECO:0000313" key="13">
    <source>
        <dbReference type="EMBL" id="MBP3960201.1"/>
    </source>
</evidence>
<keyword evidence="5 8" id="KW-0560">Oxidoreductase</keyword>
<gene>
    <name evidence="8" type="primary">hemA</name>
    <name evidence="13" type="ORF">J8F10_33660</name>
</gene>